<dbReference type="Proteomes" id="UP000814128">
    <property type="component" value="Unassembled WGS sequence"/>
</dbReference>
<evidence type="ECO:0000313" key="1">
    <source>
        <dbReference type="EMBL" id="KAI0033804.1"/>
    </source>
</evidence>
<evidence type="ECO:0000313" key="2">
    <source>
        <dbReference type="Proteomes" id="UP000814128"/>
    </source>
</evidence>
<dbReference type="EMBL" id="MU273512">
    <property type="protein sequence ID" value="KAI0033804.1"/>
    <property type="molecule type" value="Genomic_DNA"/>
</dbReference>
<comment type="caution">
    <text evidence="1">The sequence shown here is derived from an EMBL/GenBank/DDBJ whole genome shotgun (WGS) entry which is preliminary data.</text>
</comment>
<accession>A0ACB8QPM3</accession>
<gene>
    <name evidence="1" type="ORF">K488DRAFT_84647</name>
</gene>
<proteinExistence type="predicted"/>
<reference evidence="1" key="1">
    <citation type="submission" date="2021-02" db="EMBL/GenBank/DDBJ databases">
        <authorList>
            <consortium name="DOE Joint Genome Institute"/>
            <person name="Ahrendt S."/>
            <person name="Looney B.P."/>
            <person name="Miyauchi S."/>
            <person name="Morin E."/>
            <person name="Drula E."/>
            <person name="Courty P.E."/>
            <person name="Chicoki N."/>
            <person name="Fauchery L."/>
            <person name="Kohler A."/>
            <person name="Kuo A."/>
            <person name="Labutti K."/>
            <person name="Pangilinan J."/>
            <person name="Lipzen A."/>
            <person name="Riley R."/>
            <person name="Andreopoulos W."/>
            <person name="He G."/>
            <person name="Johnson J."/>
            <person name="Barry K.W."/>
            <person name="Grigoriev I.V."/>
            <person name="Nagy L."/>
            <person name="Hibbett D."/>
            <person name="Henrissat B."/>
            <person name="Matheny P.B."/>
            <person name="Labbe J."/>
            <person name="Martin F."/>
        </authorList>
    </citation>
    <scope>NUCLEOTIDE SEQUENCE</scope>
    <source>
        <strain evidence="1">EC-137</strain>
    </source>
</reference>
<name>A0ACB8QPM3_9AGAM</name>
<organism evidence="1 2">
    <name type="scientific">Vararia minispora EC-137</name>
    <dbReference type="NCBI Taxonomy" id="1314806"/>
    <lineage>
        <taxon>Eukaryota</taxon>
        <taxon>Fungi</taxon>
        <taxon>Dikarya</taxon>
        <taxon>Basidiomycota</taxon>
        <taxon>Agaricomycotina</taxon>
        <taxon>Agaricomycetes</taxon>
        <taxon>Russulales</taxon>
        <taxon>Lachnocladiaceae</taxon>
        <taxon>Vararia</taxon>
    </lineage>
</organism>
<reference evidence="1" key="2">
    <citation type="journal article" date="2022" name="New Phytol.">
        <title>Evolutionary transition to the ectomycorrhizal habit in the genomes of a hyperdiverse lineage of mushroom-forming fungi.</title>
        <authorList>
            <person name="Looney B."/>
            <person name="Miyauchi S."/>
            <person name="Morin E."/>
            <person name="Drula E."/>
            <person name="Courty P.E."/>
            <person name="Kohler A."/>
            <person name="Kuo A."/>
            <person name="LaButti K."/>
            <person name="Pangilinan J."/>
            <person name="Lipzen A."/>
            <person name="Riley R."/>
            <person name="Andreopoulos W."/>
            <person name="He G."/>
            <person name="Johnson J."/>
            <person name="Nolan M."/>
            <person name="Tritt A."/>
            <person name="Barry K.W."/>
            <person name="Grigoriev I.V."/>
            <person name="Nagy L.G."/>
            <person name="Hibbett D."/>
            <person name="Henrissat B."/>
            <person name="Matheny P.B."/>
            <person name="Labbe J."/>
            <person name="Martin F.M."/>
        </authorList>
    </citation>
    <scope>NUCLEOTIDE SEQUENCE</scope>
    <source>
        <strain evidence="1">EC-137</strain>
    </source>
</reference>
<sequence length="520" mass="56202">MPLDDDGYPRFPYVNTATAVGISVAIAGNVLISLALNLQKLAHRRLELENNGLGLHGIPEGDENPPTSSGGDASRVPSALDIAAEANPWSQSFPSLHNLATPVRTPFSDQETEPLVPTNGAHGPVSYGVATPTRERSPAARGSRRKKERGAVTQLLGWQMRSKPQHNRRNTNDHDQEEEGRGTGKSYLQSKLWWAGFLLMNLGEVGNFISYGFAPASVVAPLGTFALVANCFFAPLIQHEKFRKRDLFGVAVAIIGAVTVVLSAQTSDTRLTPAQIIAAVCQRSFIILTTIYVVGAFILISLSRRPIGQRYVLIDVSLCALFGGFTVLSTKGVSTLLTTRGVLMFKEWISYPIIAILAGTGVGQIHYLNRALMKFDSKIVIPSQFVLFNLSAIVGSGILYQDFRKTTFHQFVTFLYGCGATFAGVFIIASGSGDPEPKHREGGVDGGDEVMAPVCATEPESIRRVHVIRPRESVVSLVGLSPAQGLLLVHTPQHEDGPLPGRDVERGGRVSQRRTESTGR</sequence>
<keyword evidence="2" id="KW-1185">Reference proteome</keyword>
<protein>
    <submittedName>
        <fullName evidence="1">Magnesium transporter NIPA-domain-containing protein</fullName>
    </submittedName>
</protein>